<name>A0A2L0HBH7_RHIFR</name>
<dbReference type="PANTHER" id="PTHR35177">
    <property type="entry name" value="HYDROGENASE MATURATION FACTOR HYBG"/>
    <property type="match status" value="1"/>
</dbReference>
<dbReference type="PRINTS" id="PR00445">
    <property type="entry name" value="HUPFHYPC"/>
</dbReference>
<dbReference type="GO" id="GO:1902670">
    <property type="term" value="F:carbon dioxide binding"/>
    <property type="evidence" value="ECO:0007669"/>
    <property type="project" value="TreeGrafter"/>
</dbReference>
<dbReference type="GO" id="GO:0051604">
    <property type="term" value="P:protein maturation"/>
    <property type="evidence" value="ECO:0007669"/>
    <property type="project" value="TreeGrafter"/>
</dbReference>
<dbReference type="GO" id="GO:0005506">
    <property type="term" value="F:iron ion binding"/>
    <property type="evidence" value="ECO:0007669"/>
    <property type="project" value="TreeGrafter"/>
</dbReference>
<dbReference type="AlphaFoldDB" id="A0A2L0HBH7"/>
<dbReference type="PROSITE" id="PS01097">
    <property type="entry name" value="HUPF_HYPC"/>
    <property type="match status" value="1"/>
</dbReference>
<dbReference type="Proteomes" id="UP000239340">
    <property type="component" value="Plasmid pSfreNXT3b"/>
</dbReference>
<dbReference type="InterPro" id="IPR019812">
    <property type="entry name" value="Hydgase_assmbl_chp_CS"/>
</dbReference>
<gene>
    <name evidence="2" type="primary">hypC</name>
    <name evidence="2" type="ORF">NXT3_PB00122</name>
</gene>
<sequence length="75" mass="8073">MCLAIPVKVTEVLPGDMAKVKLEGVLKVISTALIDDIRPGDYVILHVGYALTKIKPEEAQRTLTLIQEASMGVAP</sequence>
<dbReference type="SUPFAM" id="SSF159127">
    <property type="entry name" value="HupF/HypC-like"/>
    <property type="match status" value="1"/>
</dbReference>
<dbReference type="Gene3D" id="2.30.30.140">
    <property type="match status" value="1"/>
</dbReference>
<dbReference type="InterPro" id="IPR001109">
    <property type="entry name" value="Hydrogenase_HupF/HypC"/>
</dbReference>
<geneLocation type="plasmid" evidence="3">
    <name>psfrenxt3b</name>
</geneLocation>
<accession>A0A2L0HBH7</accession>
<evidence type="ECO:0000313" key="2">
    <source>
        <dbReference type="EMBL" id="AUX78784.1"/>
    </source>
</evidence>
<dbReference type="Pfam" id="PF01455">
    <property type="entry name" value="HupF_HypC"/>
    <property type="match status" value="1"/>
</dbReference>
<dbReference type="EMBL" id="CP024309">
    <property type="protein sequence ID" value="AUX78784.1"/>
    <property type="molecule type" value="Genomic_DNA"/>
</dbReference>
<comment type="similarity">
    <text evidence="1">Belongs to the HupF/HypC family.</text>
</comment>
<keyword evidence="2" id="KW-0614">Plasmid</keyword>
<evidence type="ECO:0000256" key="1">
    <source>
        <dbReference type="ARBA" id="ARBA00006018"/>
    </source>
</evidence>
<protein>
    <submittedName>
        <fullName evidence="2">Hydrogenase expression/formation protein HypC</fullName>
    </submittedName>
</protein>
<dbReference type="RefSeq" id="WP_104840430.1">
    <property type="nucleotide sequence ID" value="NZ_CP024309.1"/>
</dbReference>
<proteinExistence type="inferred from homology"/>
<reference evidence="2 3" key="1">
    <citation type="submission" date="2017-10" db="EMBL/GenBank/DDBJ databases">
        <title>Analysis of the genome sequences of Rhizobium populations associated to common bean (phaseolus vulgaris).</title>
        <authorList>
            <person name="Bustos P."/>
            <person name="Santamaria R.I."/>
            <person name="Miranda-Sanchez F."/>
            <person name="Perez-Carrascal O."/>
            <person name="Juarez S."/>
            <person name="Lozano L."/>
            <person name="Martinez-Flores I."/>
            <person name="Vinuesa P."/>
            <person name="Martinez-Romero E."/>
            <person name="Cevallos M.A."/>
            <person name="Romero D."/>
            <person name="Davila G."/>
            <person name="Gonzalez V."/>
        </authorList>
    </citation>
    <scope>NUCLEOTIDE SEQUENCE [LARGE SCALE GENOMIC DNA]</scope>
    <source>
        <strain evidence="2 3">NXT3</strain>
        <plasmid evidence="3">Plasmid psfrenxt3b</plasmid>
    </source>
</reference>
<dbReference type="NCBIfam" id="TIGR00074">
    <property type="entry name" value="hypC_hupF"/>
    <property type="match status" value="1"/>
</dbReference>
<dbReference type="PANTHER" id="PTHR35177:SF2">
    <property type="entry name" value="HYDROGENASE MATURATION FACTOR HYBG"/>
    <property type="match status" value="1"/>
</dbReference>
<organism evidence="2 3">
    <name type="scientific">Rhizobium fredii</name>
    <name type="common">Sinorhizobium fredii</name>
    <dbReference type="NCBI Taxonomy" id="380"/>
    <lineage>
        <taxon>Bacteria</taxon>
        <taxon>Pseudomonadati</taxon>
        <taxon>Pseudomonadota</taxon>
        <taxon>Alphaproteobacteria</taxon>
        <taxon>Hyphomicrobiales</taxon>
        <taxon>Rhizobiaceae</taxon>
        <taxon>Sinorhizobium/Ensifer group</taxon>
        <taxon>Sinorhizobium</taxon>
    </lineage>
</organism>
<evidence type="ECO:0000313" key="3">
    <source>
        <dbReference type="Proteomes" id="UP000239340"/>
    </source>
</evidence>